<reference evidence="2" key="2">
    <citation type="submission" date="2017-10" db="EMBL/GenBank/DDBJ databases">
        <title>Ladona fulva Genome sequencing and assembly.</title>
        <authorList>
            <person name="Murali S."/>
            <person name="Richards S."/>
            <person name="Bandaranaike D."/>
            <person name="Bellair M."/>
            <person name="Blankenburg K."/>
            <person name="Chao H."/>
            <person name="Dinh H."/>
            <person name="Doddapaneni H."/>
            <person name="Dugan-Rocha S."/>
            <person name="Elkadiri S."/>
            <person name="Gnanaolivu R."/>
            <person name="Hernandez B."/>
            <person name="Skinner E."/>
            <person name="Javaid M."/>
            <person name="Lee S."/>
            <person name="Li M."/>
            <person name="Ming W."/>
            <person name="Munidasa M."/>
            <person name="Muniz J."/>
            <person name="Nguyen L."/>
            <person name="Hughes D."/>
            <person name="Osuji N."/>
            <person name="Pu L.-L."/>
            <person name="Puazo M."/>
            <person name="Qu C."/>
            <person name="Quiroz J."/>
            <person name="Raj R."/>
            <person name="Weissenberger G."/>
            <person name="Xin Y."/>
            <person name="Zou X."/>
            <person name="Han Y."/>
            <person name="Worley K."/>
            <person name="Muzny D."/>
            <person name="Gibbs R."/>
        </authorList>
    </citation>
    <scope>NUCLEOTIDE SEQUENCE</scope>
    <source>
        <strain evidence="2">Sampled in the wild</strain>
    </source>
</reference>
<feature type="region of interest" description="Disordered" evidence="1">
    <location>
        <begin position="81"/>
        <end position="162"/>
    </location>
</feature>
<keyword evidence="3" id="KW-1185">Reference proteome</keyword>
<evidence type="ECO:0000256" key="1">
    <source>
        <dbReference type="SAM" id="MobiDB-lite"/>
    </source>
</evidence>
<accession>A0A8K0KJ26</accession>
<gene>
    <name evidence="2" type="ORF">J437_LFUL013272</name>
</gene>
<reference evidence="2" key="1">
    <citation type="submission" date="2013-04" db="EMBL/GenBank/DDBJ databases">
        <authorList>
            <person name="Qu J."/>
            <person name="Murali S.C."/>
            <person name="Bandaranaike D."/>
            <person name="Bellair M."/>
            <person name="Blankenburg K."/>
            <person name="Chao H."/>
            <person name="Dinh H."/>
            <person name="Doddapaneni H."/>
            <person name="Downs B."/>
            <person name="Dugan-Rocha S."/>
            <person name="Elkadiri S."/>
            <person name="Gnanaolivu R.D."/>
            <person name="Hernandez B."/>
            <person name="Javaid M."/>
            <person name="Jayaseelan J.C."/>
            <person name="Lee S."/>
            <person name="Li M."/>
            <person name="Ming W."/>
            <person name="Munidasa M."/>
            <person name="Muniz J."/>
            <person name="Nguyen L."/>
            <person name="Ongeri F."/>
            <person name="Osuji N."/>
            <person name="Pu L.-L."/>
            <person name="Puazo M."/>
            <person name="Qu C."/>
            <person name="Quiroz J."/>
            <person name="Raj R."/>
            <person name="Weissenberger G."/>
            <person name="Xin Y."/>
            <person name="Zou X."/>
            <person name="Han Y."/>
            <person name="Richards S."/>
            <person name="Worley K."/>
            <person name="Muzny D."/>
            <person name="Gibbs R."/>
        </authorList>
    </citation>
    <scope>NUCLEOTIDE SEQUENCE</scope>
    <source>
        <strain evidence="2">Sampled in the wild</strain>
    </source>
</reference>
<feature type="compositionally biased region" description="Basic and acidic residues" evidence="1">
    <location>
        <begin position="146"/>
        <end position="155"/>
    </location>
</feature>
<evidence type="ECO:0000313" key="2">
    <source>
        <dbReference type="EMBL" id="KAG8233218.1"/>
    </source>
</evidence>
<name>A0A8K0KJ26_LADFU</name>
<organism evidence="2 3">
    <name type="scientific">Ladona fulva</name>
    <name type="common">Scarce chaser dragonfly</name>
    <name type="synonym">Libellula fulva</name>
    <dbReference type="NCBI Taxonomy" id="123851"/>
    <lineage>
        <taxon>Eukaryota</taxon>
        <taxon>Metazoa</taxon>
        <taxon>Ecdysozoa</taxon>
        <taxon>Arthropoda</taxon>
        <taxon>Hexapoda</taxon>
        <taxon>Insecta</taxon>
        <taxon>Pterygota</taxon>
        <taxon>Palaeoptera</taxon>
        <taxon>Odonata</taxon>
        <taxon>Epiprocta</taxon>
        <taxon>Anisoptera</taxon>
        <taxon>Libelluloidea</taxon>
        <taxon>Libellulidae</taxon>
        <taxon>Ladona</taxon>
    </lineage>
</organism>
<sequence length="180" mass="19032">MYIPQQLQQQGAGAGGMAVPPLHAAMMHPPPIGLSPHPQPVPMPNMTNQPQQMNNGMQQGFMGIPSNQSMQSNNSVPMGAYPYQQFSPAGNGPAGTGSATLPAVSYPIYRQEQRPPPSGNMSTDQQQNPGGQQIIGGKTGSHKKRFTEDADHPDDGFQVSEGLGSQSVNLVFLAQGLIQS</sequence>
<dbReference type="Proteomes" id="UP000792457">
    <property type="component" value="Unassembled WGS sequence"/>
</dbReference>
<comment type="caution">
    <text evidence="2">The sequence shown here is derived from an EMBL/GenBank/DDBJ whole genome shotgun (WGS) entry which is preliminary data.</text>
</comment>
<protein>
    <submittedName>
        <fullName evidence="2">Uncharacterized protein</fullName>
    </submittedName>
</protein>
<evidence type="ECO:0000313" key="3">
    <source>
        <dbReference type="Proteomes" id="UP000792457"/>
    </source>
</evidence>
<dbReference type="AlphaFoldDB" id="A0A8K0KJ26"/>
<proteinExistence type="predicted"/>
<dbReference type="EMBL" id="KZ308695">
    <property type="protein sequence ID" value="KAG8233218.1"/>
    <property type="molecule type" value="Genomic_DNA"/>
</dbReference>